<accession>A0ABT6WSK2</accession>
<comment type="caution">
    <text evidence="1">The sequence shown here is derived from an EMBL/GenBank/DDBJ whole genome shotgun (WGS) entry which is preliminary data.</text>
</comment>
<name>A0ABT6WSK2_9ACTN</name>
<gene>
    <name evidence="1" type="ORF">QLQ12_29295</name>
</gene>
<dbReference type="Proteomes" id="UP001241758">
    <property type="component" value="Unassembled WGS sequence"/>
</dbReference>
<dbReference type="EMBL" id="JASCTH010000021">
    <property type="protein sequence ID" value="MDI6102722.1"/>
    <property type="molecule type" value="Genomic_DNA"/>
</dbReference>
<evidence type="ECO:0000313" key="2">
    <source>
        <dbReference type="Proteomes" id="UP001241758"/>
    </source>
</evidence>
<reference evidence="1 2" key="1">
    <citation type="submission" date="2023-05" db="EMBL/GenBank/DDBJ databases">
        <title>Actinoplanes sp. NEAU-A12 genome sequencing.</title>
        <authorList>
            <person name="Wang Z.-S."/>
        </authorList>
    </citation>
    <scope>NUCLEOTIDE SEQUENCE [LARGE SCALE GENOMIC DNA]</scope>
    <source>
        <strain evidence="1 2">NEAU-A12</strain>
    </source>
</reference>
<keyword evidence="2" id="KW-1185">Reference proteome</keyword>
<organism evidence="1 2">
    <name type="scientific">Actinoplanes sandaracinus</name>
    <dbReference type="NCBI Taxonomy" id="3045177"/>
    <lineage>
        <taxon>Bacteria</taxon>
        <taxon>Bacillati</taxon>
        <taxon>Actinomycetota</taxon>
        <taxon>Actinomycetes</taxon>
        <taxon>Micromonosporales</taxon>
        <taxon>Micromonosporaceae</taxon>
        <taxon>Actinoplanes</taxon>
    </lineage>
</organism>
<evidence type="ECO:0008006" key="3">
    <source>
        <dbReference type="Google" id="ProtNLM"/>
    </source>
</evidence>
<proteinExistence type="predicted"/>
<dbReference type="RefSeq" id="WP_282763790.1">
    <property type="nucleotide sequence ID" value="NZ_JASCTH010000021.1"/>
</dbReference>
<sequence>MQDLIGRAGWNDALVRADVHDFVARRLGHPDAILVIDETDKRALRDKVWFYKLDPGSLGIPTAR</sequence>
<protein>
    <recommendedName>
        <fullName evidence="3">Transposase</fullName>
    </recommendedName>
</protein>
<evidence type="ECO:0000313" key="1">
    <source>
        <dbReference type="EMBL" id="MDI6102722.1"/>
    </source>
</evidence>